<dbReference type="GO" id="GO:0008728">
    <property type="term" value="F:GTP diphosphokinase activity"/>
    <property type="evidence" value="ECO:0007669"/>
    <property type="project" value="UniProtKB-EC"/>
</dbReference>
<feature type="domain" description="HD" evidence="3">
    <location>
        <begin position="60"/>
        <end position="166"/>
    </location>
</feature>
<dbReference type="InterPro" id="IPR012676">
    <property type="entry name" value="TGS-like"/>
</dbReference>
<dbReference type="GO" id="GO:0015969">
    <property type="term" value="P:guanosine tetraphosphate metabolic process"/>
    <property type="evidence" value="ECO:0007669"/>
    <property type="project" value="InterPro"/>
</dbReference>
<dbReference type="Pfam" id="PF04607">
    <property type="entry name" value="RelA_SpoT"/>
    <property type="match status" value="1"/>
</dbReference>
<dbReference type="Gene3D" id="1.10.3210.10">
    <property type="entry name" value="Hypothetical protein af1432"/>
    <property type="match status" value="1"/>
</dbReference>
<dbReference type="InterPro" id="IPR003607">
    <property type="entry name" value="HD/PDEase_dom"/>
</dbReference>
<dbReference type="PROSITE" id="PS51831">
    <property type="entry name" value="HD"/>
    <property type="match status" value="1"/>
</dbReference>
<feature type="domain" description="TGS" evidence="4">
    <location>
        <begin position="407"/>
        <end position="468"/>
    </location>
</feature>
<dbReference type="FunFam" id="3.10.20.30:FF:000002">
    <property type="entry name" value="GTP pyrophosphokinase (RelA/SpoT)"/>
    <property type="match status" value="1"/>
</dbReference>
<dbReference type="GO" id="GO:0042594">
    <property type="term" value="P:response to starvation"/>
    <property type="evidence" value="ECO:0007669"/>
    <property type="project" value="TreeGrafter"/>
</dbReference>
<evidence type="ECO:0000256" key="2">
    <source>
        <dbReference type="ARBA" id="ARBA00025704"/>
    </source>
</evidence>
<dbReference type="PROSITE" id="PS51880">
    <property type="entry name" value="TGS"/>
    <property type="match status" value="1"/>
</dbReference>
<dbReference type="CDD" id="cd05399">
    <property type="entry name" value="NT_Rel-Spo_like"/>
    <property type="match status" value="1"/>
</dbReference>
<dbReference type="CDD" id="cd01668">
    <property type="entry name" value="TGS_RSH"/>
    <property type="match status" value="1"/>
</dbReference>
<evidence type="ECO:0000259" key="4">
    <source>
        <dbReference type="PROSITE" id="PS51880"/>
    </source>
</evidence>
<dbReference type="EC" id="3.1.7.2" evidence="5"/>
<sequence length="601" mass="68451">MVSRATSDLGIDGKHPFDLERWLAHIASGRSDSEMATIRSAYEVAKVAHATQTRASGIPYILHCVAVADILADLRMDCSTVTAALLHDTIEDTEVTLDDLREQFGDDVATLVESVTKMRRLPGWRNDEPLPDKQHLYAENLRKMVLAMAEDVRVVLIKLADRTHNMRTLGALSEERRKRIARETLEIVAPLANRLGIWQVKWELEDLALKYLDPESYHYIASKLDERRIERLEYINNFVTTLKDHLAQAGIKAMVKGRPKHLYSIWRKMTQKQLEFENIFDVRAVRVVVDELSECYSVLGIVHTLWSYVPGEFDDYIATPKGNNYRSLHTAVMGSEGKIVEVQIRTQDMDHHAEYGVAAHWRYKEGGKFEEGFNEKVAWLRQVLEWKEETLDASEFVDQFKSDVLSDRVYVLTPEGKILDLPQGATPIDFAYAIHTGVGHSCRGAEVNGRIVTLNYQLKNGEQVKILKVKSGAPTRDWLNPHLGYIKTSRARSRISQWFKHQDFDKNVVEGRKLLERELARLNVGGTNLEKLAKRMKFDKLDHFMAAIARSDIKMGSVMNVLQESLHEHSDSLRDNFKQQSAPRKSSSGDVLIHGVGDLLT</sequence>
<dbReference type="GO" id="GO:0016301">
    <property type="term" value="F:kinase activity"/>
    <property type="evidence" value="ECO:0007669"/>
    <property type="project" value="UniProtKB-KW"/>
</dbReference>
<dbReference type="PANTHER" id="PTHR21262">
    <property type="entry name" value="GUANOSINE-3',5'-BIS DIPHOSPHATE 3'-PYROPHOSPHOHYDROLASE"/>
    <property type="match status" value="1"/>
</dbReference>
<dbReference type="FunFam" id="1.10.3210.10:FF:000001">
    <property type="entry name" value="GTP pyrophosphokinase RelA"/>
    <property type="match status" value="1"/>
</dbReference>
<dbReference type="SUPFAM" id="SSF81301">
    <property type="entry name" value="Nucleotidyltransferase"/>
    <property type="match status" value="1"/>
</dbReference>
<gene>
    <name evidence="5" type="ORF">MNBD_GAMMA18-2113</name>
</gene>
<dbReference type="Gene3D" id="3.10.20.30">
    <property type="match status" value="1"/>
</dbReference>
<dbReference type="EC" id="2.7.6.5" evidence="5"/>
<dbReference type="GO" id="GO:0008893">
    <property type="term" value="F:guanosine-3',5'-bis(diphosphate) 3'-diphosphatase activity"/>
    <property type="evidence" value="ECO:0007669"/>
    <property type="project" value="UniProtKB-EC"/>
</dbReference>
<dbReference type="Gene3D" id="3.30.460.10">
    <property type="entry name" value="Beta Polymerase, domain 2"/>
    <property type="match status" value="1"/>
</dbReference>
<keyword evidence="5" id="KW-0418">Kinase</keyword>
<dbReference type="SUPFAM" id="SSF81271">
    <property type="entry name" value="TGS-like"/>
    <property type="match status" value="1"/>
</dbReference>
<dbReference type="FunFam" id="3.30.460.10:FF:000001">
    <property type="entry name" value="GTP pyrophosphokinase RelA"/>
    <property type="match status" value="1"/>
</dbReference>
<accession>A0A3B0ZJV7</accession>
<keyword evidence="5" id="KW-0378">Hydrolase</keyword>
<comment type="similarity">
    <text evidence="1">Belongs to the RelA/SpoT family.</text>
</comment>
<evidence type="ECO:0000256" key="1">
    <source>
        <dbReference type="ARBA" id="ARBA00007476"/>
    </source>
</evidence>
<keyword evidence="5" id="KW-0808">Transferase</keyword>
<dbReference type="GO" id="GO:0005886">
    <property type="term" value="C:plasma membrane"/>
    <property type="evidence" value="ECO:0007669"/>
    <property type="project" value="TreeGrafter"/>
</dbReference>
<evidence type="ECO:0000259" key="3">
    <source>
        <dbReference type="PROSITE" id="PS51831"/>
    </source>
</evidence>
<proteinExistence type="inferred from homology"/>
<dbReference type="SMART" id="SM00471">
    <property type="entry name" value="HDc"/>
    <property type="match status" value="1"/>
</dbReference>
<dbReference type="SUPFAM" id="SSF109604">
    <property type="entry name" value="HD-domain/PDEase-like"/>
    <property type="match status" value="1"/>
</dbReference>
<reference evidence="5" key="1">
    <citation type="submission" date="2018-06" db="EMBL/GenBank/DDBJ databases">
        <authorList>
            <person name="Zhirakovskaya E."/>
        </authorList>
    </citation>
    <scope>NUCLEOTIDE SEQUENCE</scope>
</reference>
<evidence type="ECO:0000313" key="5">
    <source>
        <dbReference type="EMBL" id="VAW87587.1"/>
    </source>
</evidence>
<dbReference type="AlphaFoldDB" id="A0A3B0ZJV7"/>
<comment type="pathway">
    <text evidence="2">Purine metabolism.</text>
</comment>
<dbReference type="PANTHER" id="PTHR21262:SF31">
    <property type="entry name" value="GTP PYROPHOSPHOKINASE"/>
    <property type="match status" value="1"/>
</dbReference>
<dbReference type="NCBIfam" id="TIGR00691">
    <property type="entry name" value="spoT_relA"/>
    <property type="match status" value="1"/>
</dbReference>
<dbReference type="Pfam" id="PF02824">
    <property type="entry name" value="TGS"/>
    <property type="match status" value="1"/>
</dbReference>
<dbReference type="Pfam" id="PF13328">
    <property type="entry name" value="HD_4"/>
    <property type="match status" value="1"/>
</dbReference>
<dbReference type="EMBL" id="UOFP01000190">
    <property type="protein sequence ID" value="VAW87587.1"/>
    <property type="molecule type" value="Genomic_DNA"/>
</dbReference>
<protein>
    <submittedName>
        <fullName evidence="5">Guanosine-3',5'-bis(Diphosphate) 3'-pyrophosphohydrolase / GTP pyrophosphokinase, (P)ppGpp synthetase II</fullName>
        <ecNumber evidence="5">2.7.6.5</ecNumber>
        <ecNumber evidence="5">3.1.7.2</ecNumber>
    </submittedName>
</protein>
<dbReference type="CDD" id="cd00077">
    <property type="entry name" value="HDc"/>
    <property type="match status" value="1"/>
</dbReference>
<dbReference type="InterPro" id="IPR012675">
    <property type="entry name" value="Beta-grasp_dom_sf"/>
</dbReference>
<feature type="non-terminal residue" evidence="5">
    <location>
        <position position="601"/>
    </location>
</feature>
<dbReference type="InterPro" id="IPR007685">
    <property type="entry name" value="RelA_SpoT"/>
</dbReference>
<dbReference type="InterPro" id="IPR043519">
    <property type="entry name" value="NT_sf"/>
</dbReference>
<dbReference type="InterPro" id="IPR004095">
    <property type="entry name" value="TGS"/>
</dbReference>
<dbReference type="InterPro" id="IPR006674">
    <property type="entry name" value="HD_domain"/>
</dbReference>
<name>A0A3B0ZJV7_9ZZZZ</name>
<dbReference type="InterPro" id="IPR004811">
    <property type="entry name" value="RelA/Spo_fam"/>
</dbReference>
<organism evidence="5">
    <name type="scientific">hydrothermal vent metagenome</name>
    <dbReference type="NCBI Taxonomy" id="652676"/>
    <lineage>
        <taxon>unclassified sequences</taxon>
        <taxon>metagenomes</taxon>
        <taxon>ecological metagenomes</taxon>
    </lineage>
</organism>
<dbReference type="InterPro" id="IPR033655">
    <property type="entry name" value="TGS_RelA/SpoT"/>
</dbReference>
<dbReference type="SMART" id="SM00954">
    <property type="entry name" value="RelA_SpoT"/>
    <property type="match status" value="1"/>
</dbReference>